<gene>
    <name evidence="3" type="ORF">I8D64_09185</name>
</gene>
<proteinExistence type="predicted"/>
<keyword evidence="2" id="KW-0472">Membrane</keyword>
<dbReference type="EMBL" id="JAEDAJ010000004">
    <property type="protein sequence ID" value="MBK0331576.1"/>
    <property type="molecule type" value="Genomic_DNA"/>
</dbReference>
<name>A0ABS1BA93_9MICO</name>
<dbReference type="RefSeq" id="WP_200502205.1">
    <property type="nucleotide sequence ID" value="NZ_JAEDAJ010000004.1"/>
</dbReference>
<keyword evidence="2" id="KW-1133">Transmembrane helix</keyword>
<evidence type="ECO:0000256" key="2">
    <source>
        <dbReference type="SAM" id="Phobius"/>
    </source>
</evidence>
<organism evidence="3 4">
    <name type="scientific">Brachybacterium halotolerans</name>
    <dbReference type="NCBI Taxonomy" id="2795215"/>
    <lineage>
        <taxon>Bacteria</taxon>
        <taxon>Bacillati</taxon>
        <taxon>Actinomycetota</taxon>
        <taxon>Actinomycetes</taxon>
        <taxon>Micrococcales</taxon>
        <taxon>Dermabacteraceae</taxon>
        <taxon>Brachybacterium</taxon>
    </lineage>
</organism>
<reference evidence="3 4" key="1">
    <citation type="submission" date="2020-12" db="EMBL/GenBank/DDBJ databases">
        <title>Brachybacterium sp. MASK1Z-5, whole genome shotgun sequence.</title>
        <authorList>
            <person name="Tuo L."/>
        </authorList>
    </citation>
    <scope>NUCLEOTIDE SEQUENCE [LARGE SCALE GENOMIC DNA]</scope>
    <source>
        <strain evidence="3 4">MASK1Z-5</strain>
    </source>
</reference>
<sequence>MSGLGNGAADASGNGQSQYGSQPTAPDGSRYAPGVPGPEDPEMQERARRASSTSPYGIWDLFLVPWSAIAWVGCGIWWLVKLPFRVLSIFD</sequence>
<feature type="transmembrane region" description="Helical" evidence="2">
    <location>
        <begin position="56"/>
        <end position="80"/>
    </location>
</feature>
<keyword evidence="4" id="KW-1185">Reference proteome</keyword>
<comment type="caution">
    <text evidence="3">The sequence shown here is derived from an EMBL/GenBank/DDBJ whole genome shotgun (WGS) entry which is preliminary data.</text>
</comment>
<protein>
    <submittedName>
        <fullName evidence="3">Uncharacterized protein</fullName>
    </submittedName>
</protein>
<keyword evidence="2" id="KW-0812">Transmembrane</keyword>
<accession>A0ABS1BA93</accession>
<evidence type="ECO:0000313" key="3">
    <source>
        <dbReference type="EMBL" id="MBK0331576.1"/>
    </source>
</evidence>
<evidence type="ECO:0000256" key="1">
    <source>
        <dbReference type="SAM" id="MobiDB-lite"/>
    </source>
</evidence>
<dbReference type="Proteomes" id="UP000612352">
    <property type="component" value="Unassembled WGS sequence"/>
</dbReference>
<feature type="region of interest" description="Disordered" evidence="1">
    <location>
        <begin position="1"/>
        <end position="52"/>
    </location>
</feature>
<feature type="compositionally biased region" description="Polar residues" evidence="1">
    <location>
        <begin position="13"/>
        <end position="24"/>
    </location>
</feature>
<evidence type="ECO:0000313" key="4">
    <source>
        <dbReference type="Proteomes" id="UP000612352"/>
    </source>
</evidence>